<gene>
    <name evidence="2" type="ORF">ESZ50_01895</name>
</gene>
<evidence type="ECO:0000313" key="2">
    <source>
        <dbReference type="EMBL" id="TYC50714.1"/>
    </source>
</evidence>
<name>A0A6C2C9T8_9LACO</name>
<dbReference type="AlphaFoldDB" id="A0A6C2C9T8"/>
<reference evidence="2 3" key="1">
    <citation type="submission" date="2019-01" db="EMBL/GenBank/DDBJ databases">
        <title>Weissella sp. nov., a novel lactic acid bacterium isolated from animal feces.</title>
        <authorList>
            <person name="Wang L.-T."/>
        </authorList>
    </citation>
    <scope>NUCLEOTIDE SEQUENCE [LARGE SCALE GENOMIC DNA]</scope>
    <source>
        <strain evidence="2 3">8H-2</strain>
    </source>
</reference>
<evidence type="ECO:0000259" key="1">
    <source>
        <dbReference type="Pfam" id="PF10651"/>
    </source>
</evidence>
<dbReference type="Proteomes" id="UP000371977">
    <property type="component" value="Unassembled WGS sequence"/>
</dbReference>
<accession>A0A6C2C9T8</accession>
<dbReference type="EMBL" id="SDGZ01000006">
    <property type="protein sequence ID" value="TYC50714.1"/>
    <property type="molecule type" value="Genomic_DNA"/>
</dbReference>
<sequence>MATAQTVGKFAIVNTLLNMTDVTLIEQLNGRQGDNGREVFIWLKNGNLPFNISNKTIKITAKDASGKIKEISTVNNVINAEAGQFSMVIPAEMYQASGDIEEGYISVSDETGMVVSSIPIMFNVLGNNIIFTSNPSSDYIDAIEKLIQDSKDKLSSFDTALSAQQGAYDALKLSLASLAKEIEDKQVVTLNGKNILSGENVYLNPIEGSFKTRAATFVSFDDVALNMLKYPGRWFVADKQLTNAPFAGWYTVEVITGSSATTGTIIADYYAGGRKITAVSDGKIVGWRDVEFVSNWRPNMNVLAGQKITFRDMGDFATGKLTNPTFIAKKDHNTGKSFPSSADASELWELANPESYEITAESTVFYGLNARWYRHGNIVLLDIGGTFNTDGVNQIIEMVPVGDKIPSPAFYVANYLPGTTQTRQIAFTYFTFNKHADWHAHIKLATNAPDINVSSWLGNSQMGKADNGDAVALTYYAEPASMTWNAGIPNI</sequence>
<evidence type="ECO:0000313" key="3">
    <source>
        <dbReference type="Proteomes" id="UP000371977"/>
    </source>
</evidence>
<feature type="domain" description="BppU N-terminal" evidence="1">
    <location>
        <begin position="26"/>
        <end position="150"/>
    </location>
</feature>
<comment type="caution">
    <text evidence="2">The sequence shown here is derived from an EMBL/GenBank/DDBJ whole genome shotgun (WGS) entry which is preliminary data.</text>
</comment>
<organism evidence="2 3">
    <name type="scientific">Weissella muntiaci</name>
    <dbReference type="NCBI Taxonomy" id="2508881"/>
    <lineage>
        <taxon>Bacteria</taxon>
        <taxon>Bacillati</taxon>
        <taxon>Bacillota</taxon>
        <taxon>Bacilli</taxon>
        <taxon>Lactobacillales</taxon>
        <taxon>Lactobacillaceae</taxon>
        <taxon>Weissella</taxon>
    </lineage>
</organism>
<dbReference type="Gene3D" id="2.60.40.3350">
    <property type="match status" value="1"/>
</dbReference>
<dbReference type="RefSeq" id="WP_148621913.1">
    <property type="nucleotide sequence ID" value="NZ_SDGZ01000006.1"/>
</dbReference>
<proteinExistence type="predicted"/>
<dbReference type="InterPro" id="IPR018913">
    <property type="entry name" value="BppU_N"/>
</dbReference>
<keyword evidence="3" id="KW-1185">Reference proteome</keyword>
<dbReference type="OrthoDB" id="2195304at2"/>
<protein>
    <submittedName>
        <fullName evidence="2">DUF2479 domain-containing protein</fullName>
    </submittedName>
</protein>
<dbReference type="Pfam" id="PF10651">
    <property type="entry name" value="BppU_N"/>
    <property type="match status" value="1"/>
</dbReference>